<dbReference type="PANTHER" id="PTHR45629">
    <property type="entry name" value="SNF2/RAD54 FAMILY MEMBER"/>
    <property type="match status" value="1"/>
</dbReference>
<accession>A0ABQ2QCE4</accession>
<dbReference type="PROSITE" id="PS51194">
    <property type="entry name" value="HELICASE_CTER"/>
    <property type="match status" value="1"/>
</dbReference>
<reference evidence="4" key="1">
    <citation type="journal article" date="2019" name="Int. J. Syst. Evol. Microbiol.">
        <title>The Global Catalogue of Microorganisms (GCM) 10K type strain sequencing project: providing services to taxonomists for standard genome sequencing and annotation.</title>
        <authorList>
            <consortium name="The Broad Institute Genomics Platform"/>
            <consortium name="The Broad Institute Genome Sequencing Center for Infectious Disease"/>
            <person name="Wu L."/>
            <person name="Ma J."/>
        </authorList>
    </citation>
    <scope>NUCLEOTIDE SEQUENCE [LARGE SCALE GENOMIC DNA]</scope>
    <source>
        <strain evidence="4">JCM 32305</strain>
    </source>
</reference>
<dbReference type="CDD" id="cd18793">
    <property type="entry name" value="SF2_C_SNF"/>
    <property type="match status" value="1"/>
</dbReference>
<dbReference type="InterPro" id="IPR050496">
    <property type="entry name" value="SNF2_RAD54_helicase_repair"/>
</dbReference>
<dbReference type="PANTHER" id="PTHR45629:SF7">
    <property type="entry name" value="DNA EXCISION REPAIR PROTEIN ERCC-6-RELATED"/>
    <property type="match status" value="1"/>
</dbReference>
<feature type="domain" description="Helicase C-terminal" evidence="2">
    <location>
        <begin position="1"/>
        <end position="156"/>
    </location>
</feature>
<comment type="caution">
    <text evidence="3">The sequence shown here is derived from an EMBL/GenBank/DDBJ whole genome shotgun (WGS) entry which is preliminary data.</text>
</comment>
<proteinExistence type="predicted"/>
<dbReference type="InterPro" id="IPR027417">
    <property type="entry name" value="P-loop_NTPase"/>
</dbReference>
<name>A0ABQ2QCE4_9GAMM</name>
<evidence type="ECO:0000259" key="2">
    <source>
        <dbReference type="PROSITE" id="PS51194"/>
    </source>
</evidence>
<dbReference type="EMBL" id="BMQW01000001">
    <property type="protein sequence ID" value="GGP75338.1"/>
    <property type="molecule type" value="Genomic_DNA"/>
</dbReference>
<evidence type="ECO:0000313" key="4">
    <source>
        <dbReference type="Proteomes" id="UP000654004"/>
    </source>
</evidence>
<protein>
    <recommendedName>
        <fullName evidence="2">Helicase C-terminal domain-containing protein</fullName>
    </recommendedName>
</protein>
<organism evidence="3 4">
    <name type="scientific">Shewanella ulleungensis</name>
    <dbReference type="NCBI Taxonomy" id="2282699"/>
    <lineage>
        <taxon>Bacteria</taxon>
        <taxon>Pseudomonadati</taxon>
        <taxon>Pseudomonadota</taxon>
        <taxon>Gammaproteobacteria</taxon>
        <taxon>Alteromonadales</taxon>
        <taxon>Shewanellaceae</taxon>
        <taxon>Shewanella</taxon>
    </lineage>
</organism>
<dbReference type="Proteomes" id="UP000654004">
    <property type="component" value="Unassembled WGS sequence"/>
</dbReference>
<sequence>MSVLNEIEKRAEKVLVFAETKAVQGYVCALVTSLFRVHVDIINGDTKAVATKTETKTQKAIIDRFQTLPGFGVIVMSPVAAGVGLTVVRANKVVHLERHWNPAKEAQATDRVYRIGQTRNVNVYIPMALHPNLRSFDQHLNGLLANKVDLSDAVVANPSIEPNELAQFF</sequence>
<dbReference type="Pfam" id="PF00271">
    <property type="entry name" value="Helicase_C"/>
    <property type="match status" value="1"/>
</dbReference>
<gene>
    <name evidence="3" type="ORF">GCM10009410_04300</name>
</gene>
<keyword evidence="1" id="KW-0378">Hydrolase</keyword>
<dbReference type="SUPFAM" id="SSF52540">
    <property type="entry name" value="P-loop containing nucleoside triphosphate hydrolases"/>
    <property type="match status" value="1"/>
</dbReference>
<keyword evidence="4" id="KW-1185">Reference proteome</keyword>
<evidence type="ECO:0000313" key="3">
    <source>
        <dbReference type="EMBL" id="GGP75338.1"/>
    </source>
</evidence>
<dbReference type="SMART" id="SM00490">
    <property type="entry name" value="HELICc"/>
    <property type="match status" value="1"/>
</dbReference>
<evidence type="ECO:0000256" key="1">
    <source>
        <dbReference type="ARBA" id="ARBA00022801"/>
    </source>
</evidence>
<dbReference type="RefSeq" id="WP_229776982.1">
    <property type="nucleotide sequence ID" value="NZ_BMQW01000001.1"/>
</dbReference>
<dbReference type="InterPro" id="IPR001650">
    <property type="entry name" value="Helicase_C-like"/>
</dbReference>
<dbReference type="InterPro" id="IPR049730">
    <property type="entry name" value="SNF2/RAD54-like_C"/>
</dbReference>
<dbReference type="Gene3D" id="3.40.50.300">
    <property type="entry name" value="P-loop containing nucleotide triphosphate hydrolases"/>
    <property type="match status" value="1"/>
</dbReference>